<reference evidence="2" key="1">
    <citation type="submission" date="2021-01" db="EMBL/GenBank/DDBJ databases">
        <authorList>
            <person name="Corre E."/>
            <person name="Pelletier E."/>
            <person name="Niang G."/>
            <person name="Scheremetjew M."/>
            <person name="Finn R."/>
            <person name="Kale V."/>
            <person name="Holt S."/>
            <person name="Cochrane G."/>
            <person name="Meng A."/>
            <person name="Brown T."/>
            <person name="Cohen L."/>
        </authorList>
    </citation>
    <scope>NUCLEOTIDE SEQUENCE</scope>
    <source>
        <strain evidence="2">CCMP3328</strain>
    </source>
</reference>
<accession>A0A7R9WTK7</accession>
<organism evidence="2">
    <name type="scientific">Craspedostauros australis</name>
    <dbReference type="NCBI Taxonomy" id="1486917"/>
    <lineage>
        <taxon>Eukaryota</taxon>
        <taxon>Sar</taxon>
        <taxon>Stramenopiles</taxon>
        <taxon>Ochrophyta</taxon>
        <taxon>Bacillariophyta</taxon>
        <taxon>Bacillariophyceae</taxon>
        <taxon>Bacillariophycidae</taxon>
        <taxon>Naviculales</taxon>
        <taxon>Naviculaceae</taxon>
        <taxon>Craspedostauros</taxon>
    </lineage>
</organism>
<evidence type="ECO:0000313" key="2">
    <source>
        <dbReference type="EMBL" id="CAD8333348.1"/>
    </source>
</evidence>
<proteinExistence type="predicted"/>
<name>A0A7R9WTK7_9STRA</name>
<feature type="compositionally biased region" description="Basic and acidic residues" evidence="1">
    <location>
        <begin position="89"/>
        <end position="98"/>
    </location>
</feature>
<evidence type="ECO:0000256" key="1">
    <source>
        <dbReference type="SAM" id="MobiDB-lite"/>
    </source>
</evidence>
<protein>
    <submittedName>
        <fullName evidence="2">Uncharacterized protein</fullName>
    </submittedName>
</protein>
<sequence length="186" mass="19886">MSANNDALPLGWGDRNNQMSEHDMKLGGMAATKFAKKDTVMPTNNAYADDTSGTYKSSDQVRDFYLSKISTTTHVASSASQSLPAGWESRQRSRDSEAKQYGVFSRNPPPVAATTAATTEVVTDDPNFRGPEVALLQIATQTLESLTSSLQATSSKAPVALTLQEKTDFANAVKNAMAALSNTTTK</sequence>
<gene>
    <name evidence="2" type="ORF">CAUS1442_LOCUS5449</name>
</gene>
<dbReference type="EMBL" id="HBEF01008688">
    <property type="protein sequence ID" value="CAD8333348.1"/>
    <property type="molecule type" value="Transcribed_RNA"/>
</dbReference>
<dbReference type="AlphaFoldDB" id="A0A7R9WTK7"/>
<feature type="region of interest" description="Disordered" evidence="1">
    <location>
        <begin position="77"/>
        <end position="111"/>
    </location>
</feature>